<organism evidence="2 3">
    <name type="scientific">Hahella chejuensis (strain KCTC 2396)</name>
    <dbReference type="NCBI Taxonomy" id="349521"/>
    <lineage>
        <taxon>Bacteria</taxon>
        <taxon>Pseudomonadati</taxon>
        <taxon>Pseudomonadota</taxon>
        <taxon>Gammaproteobacteria</taxon>
        <taxon>Oceanospirillales</taxon>
        <taxon>Hahellaceae</taxon>
        <taxon>Hahella</taxon>
    </lineage>
</organism>
<dbReference type="Proteomes" id="UP000000238">
    <property type="component" value="Chromosome"/>
</dbReference>
<protein>
    <submittedName>
        <fullName evidence="2">Uncharacterized protein conserved in bacteria</fullName>
    </submittedName>
</protein>
<dbReference type="eggNOG" id="COG4103">
    <property type="taxonomic scope" value="Bacteria"/>
</dbReference>
<accession>Q2S7K9</accession>
<sequence length="149" mass="17108">MLKKLQAIFQELAADARMPIKQPALEQVTAALLIQLARVDQQVDNTELQVVEKYVRQAFNVDGAELTELMEDAAKEAESATSLYEFTSHINEVCSPQDKYRIILNLWRVAFADGQVDRYEEHFIRRAAELIYVPHAEFIRAKLEAQEQT</sequence>
<name>Q2S7K9_HAHCH</name>
<dbReference type="EMBL" id="CP000155">
    <property type="protein sequence ID" value="ABC33365.1"/>
    <property type="molecule type" value="Genomic_DNA"/>
</dbReference>
<keyword evidence="3" id="KW-1185">Reference proteome</keyword>
<evidence type="ECO:0000313" key="3">
    <source>
        <dbReference type="Proteomes" id="UP000000238"/>
    </source>
</evidence>
<dbReference type="SUPFAM" id="SSF158682">
    <property type="entry name" value="TerB-like"/>
    <property type="match status" value="1"/>
</dbReference>
<dbReference type="InterPro" id="IPR029024">
    <property type="entry name" value="TerB-like"/>
</dbReference>
<evidence type="ECO:0000259" key="1">
    <source>
        <dbReference type="Pfam" id="PF05099"/>
    </source>
</evidence>
<dbReference type="CDD" id="cd07313">
    <property type="entry name" value="terB_like_2"/>
    <property type="match status" value="1"/>
</dbReference>
<evidence type="ECO:0000313" key="2">
    <source>
        <dbReference type="EMBL" id="ABC33365.1"/>
    </source>
</evidence>
<dbReference type="Pfam" id="PF05099">
    <property type="entry name" value="TerB"/>
    <property type="match status" value="1"/>
</dbReference>
<dbReference type="AlphaFoldDB" id="Q2S7K9"/>
<gene>
    <name evidence="2" type="ordered locus">HCH_06740</name>
</gene>
<dbReference type="Gene3D" id="1.10.3680.10">
    <property type="entry name" value="TerB-like"/>
    <property type="match status" value="1"/>
</dbReference>
<dbReference type="HOGENOM" id="CLU_111095_2_0_6"/>
<dbReference type="KEGG" id="hch:HCH_06740"/>
<dbReference type="InterPro" id="IPR007791">
    <property type="entry name" value="DjlA_N"/>
</dbReference>
<dbReference type="STRING" id="349521.HCH_06740"/>
<dbReference type="OrthoDB" id="5294347at2"/>
<dbReference type="RefSeq" id="WP_011400416.1">
    <property type="nucleotide sequence ID" value="NC_007645.1"/>
</dbReference>
<proteinExistence type="predicted"/>
<reference evidence="2 3" key="1">
    <citation type="journal article" date="2005" name="Nucleic Acids Res.">
        <title>Genomic blueprint of Hahella chejuensis, a marine microbe producing an algicidal agent.</title>
        <authorList>
            <person name="Jeong H."/>
            <person name="Yim J.H."/>
            <person name="Lee C."/>
            <person name="Choi S.-H."/>
            <person name="Park Y.K."/>
            <person name="Yoon S.H."/>
            <person name="Hur C.-G."/>
            <person name="Kang H.-Y."/>
            <person name="Kim D."/>
            <person name="Lee H.H."/>
            <person name="Park K.H."/>
            <person name="Park S.-H."/>
            <person name="Park H.-S."/>
            <person name="Lee H.K."/>
            <person name="Oh T.K."/>
            <person name="Kim J.F."/>
        </authorList>
    </citation>
    <scope>NUCLEOTIDE SEQUENCE [LARGE SCALE GENOMIC DNA]</scope>
    <source>
        <strain evidence="2 3">KCTC 2396</strain>
    </source>
</reference>
<feature type="domain" description="Co-chaperone DjlA N-terminal" evidence="1">
    <location>
        <begin position="29"/>
        <end position="142"/>
    </location>
</feature>